<feature type="region of interest" description="Disordered" evidence="1">
    <location>
        <begin position="1"/>
        <end position="56"/>
    </location>
</feature>
<reference evidence="3" key="1">
    <citation type="submission" date="2016-06" db="EMBL/GenBank/DDBJ databases">
        <title>Parallel loss of symbiosis genes in relatives of nitrogen-fixing non-legume Parasponia.</title>
        <authorList>
            <person name="Van Velzen R."/>
            <person name="Holmer R."/>
            <person name="Bu F."/>
            <person name="Rutten L."/>
            <person name="Van Zeijl A."/>
            <person name="Liu W."/>
            <person name="Santuari L."/>
            <person name="Cao Q."/>
            <person name="Sharma T."/>
            <person name="Shen D."/>
            <person name="Roswanjaya Y."/>
            <person name="Wardhani T."/>
            <person name="Kalhor M.S."/>
            <person name="Jansen J."/>
            <person name="Van den Hoogen J."/>
            <person name="Gungor B."/>
            <person name="Hartog M."/>
            <person name="Hontelez J."/>
            <person name="Verver J."/>
            <person name="Yang W.-C."/>
            <person name="Schijlen E."/>
            <person name="Repin R."/>
            <person name="Schilthuizen M."/>
            <person name="Schranz E."/>
            <person name="Heidstra R."/>
            <person name="Miyata K."/>
            <person name="Fedorova E."/>
            <person name="Kohlen W."/>
            <person name="Bisseling T."/>
            <person name="Smit S."/>
            <person name="Geurts R."/>
        </authorList>
    </citation>
    <scope>NUCLEOTIDE SEQUENCE [LARGE SCALE GENOMIC DNA]</scope>
    <source>
        <strain evidence="3">cv. WU1-14</strain>
    </source>
</reference>
<protein>
    <submittedName>
        <fullName evidence="2">Uncharacterized protein</fullName>
    </submittedName>
</protein>
<evidence type="ECO:0000256" key="1">
    <source>
        <dbReference type="SAM" id="MobiDB-lite"/>
    </source>
</evidence>
<dbReference type="Proteomes" id="UP000237105">
    <property type="component" value="Unassembled WGS sequence"/>
</dbReference>
<name>A0A2P5AMK4_PARAD</name>
<accession>A0A2P5AMK4</accession>
<evidence type="ECO:0000313" key="3">
    <source>
        <dbReference type="Proteomes" id="UP000237105"/>
    </source>
</evidence>
<gene>
    <name evidence="2" type="ORF">PanWU01x14_317450</name>
</gene>
<sequence length="70" mass="7457">MVTYRAEALTQTQSRTQSELGDSTSSAESVVGPEESTPARGDSATTQRVKPDASNIDCKARYRDATASAF</sequence>
<evidence type="ECO:0000313" key="2">
    <source>
        <dbReference type="EMBL" id="PON37787.1"/>
    </source>
</evidence>
<dbReference type="AlphaFoldDB" id="A0A2P5AMK4"/>
<dbReference type="EMBL" id="JXTB01000517">
    <property type="protein sequence ID" value="PON37787.1"/>
    <property type="molecule type" value="Genomic_DNA"/>
</dbReference>
<organism evidence="2 3">
    <name type="scientific">Parasponia andersonii</name>
    <name type="common">Sponia andersonii</name>
    <dbReference type="NCBI Taxonomy" id="3476"/>
    <lineage>
        <taxon>Eukaryota</taxon>
        <taxon>Viridiplantae</taxon>
        <taxon>Streptophyta</taxon>
        <taxon>Embryophyta</taxon>
        <taxon>Tracheophyta</taxon>
        <taxon>Spermatophyta</taxon>
        <taxon>Magnoliopsida</taxon>
        <taxon>eudicotyledons</taxon>
        <taxon>Gunneridae</taxon>
        <taxon>Pentapetalae</taxon>
        <taxon>rosids</taxon>
        <taxon>fabids</taxon>
        <taxon>Rosales</taxon>
        <taxon>Cannabaceae</taxon>
        <taxon>Parasponia</taxon>
    </lineage>
</organism>
<feature type="compositionally biased region" description="Polar residues" evidence="1">
    <location>
        <begin position="9"/>
        <end position="28"/>
    </location>
</feature>
<comment type="caution">
    <text evidence="2">The sequence shown here is derived from an EMBL/GenBank/DDBJ whole genome shotgun (WGS) entry which is preliminary data.</text>
</comment>
<proteinExistence type="predicted"/>
<keyword evidence="3" id="KW-1185">Reference proteome</keyword>